<gene>
    <name evidence="2" type="ORF">A8806_10376</name>
</gene>
<dbReference type="RefSeq" id="WP_109730314.1">
    <property type="nucleotide sequence ID" value="NZ_BAAACK010000004.1"/>
</dbReference>
<comment type="caution">
    <text evidence="2">The sequence shown here is derived from an EMBL/GenBank/DDBJ whole genome shotgun (WGS) entry which is preliminary data.</text>
</comment>
<feature type="signal peptide" evidence="1">
    <location>
        <begin position="1"/>
        <end position="31"/>
    </location>
</feature>
<dbReference type="AlphaFoldDB" id="A0A2Y9BDF4"/>
<organism evidence="2 3">
    <name type="scientific">Faecalicatena orotica</name>
    <dbReference type="NCBI Taxonomy" id="1544"/>
    <lineage>
        <taxon>Bacteria</taxon>
        <taxon>Bacillati</taxon>
        <taxon>Bacillota</taxon>
        <taxon>Clostridia</taxon>
        <taxon>Lachnospirales</taxon>
        <taxon>Lachnospiraceae</taxon>
        <taxon>Faecalicatena</taxon>
    </lineage>
</organism>
<protein>
    <submittedName>
        <fullName evidence="2">Uncharacterized protein</fullName>
    </submittedName>
</protein>
<name>A0A2Y9BDF4_9FIRM</name>
<sequence>MFHKKKQTTVLLLISAAIAAMSGCASSPARPAQPEAVSGTRYQAYRWGKPVEKYTKADYDFLLSFQTEGYGKLPVEEFNHKVLNWEDEEEYHKTEDILARVSATLSEEDENADFILVTLGNTWNECEKKHFNTCEREKAPWHSSQALYETYGDVFGDKVLLTGAYADFSFDYNLDTDQKLTVRERDDLLDSIGNKLEEYMMKQQAGALKEEEKMEKTLSSHLTELLKSLDGGITWGGNADLDYYWDTPYDFRQDNGSEATDVSSEDSFSYTKKQYNLVMERFKPQNYEQMSVSEYNRTIYNAFIDDTGDEEGTGYAYEMVMASLSENDKNWTYLHDTVQRALDEYHTRMTEVYTGEKTDFCCTGDIYVPLIEDVYGDKVEVGSVDGQYEFTYRITDAAKLTVQEREEFINKVNQKVKELAEKEAGKGTLDEAGFKKLLESAGEEASTQYIEFTGCSLGYFEVYR</sequence>
<keyword evidence="3" id="KW-1185">Reference proteome</keyword>
<dbReference type="Proteomes" id="UP000245845">
    <property type="component" value="Unassembled WGS sequence"/>
</dbReference>
<evidence type="ECO:0000313" key="3">
    <source>
        <dbReference type="Proteomes" id="UP000245845"/>
    </source>
</evidence>
<keyword evidence="1" id="KW-0732">Signal</keyword>
<reference evidence="2 3" key="1">
    <citation type="submission" date="2018-05" db="EMBL/GenBank/DDBJ databases">
        <title>The Hungate 1000. A catalogue of reference genomes from the rumen microbiome.</title>
        <authorList>
            <person name="Kelly W."/>
        </authorList>
    </citation>
    <scope>NUCLEOTIDE SEQUENCE [LARGE SCALE GENOMIC DNA]</scope>
    <source>
        <strain evidence="2 3">NLAE-zl-C242</strain>
    </source>
</reference>
<dbReference type="OrthoDB" id="9804799at2"/>
<accession>A0A2Y9BDF4</accession>
<evidence type="ECO:0000313" key="2">
    <source>
        <dbReference type="EMBL" id="PWJ30672.1"/>
    </source>
</evidence>
<feature type="chain" id="PRO_5043162126" evidence="1">
    <location>
        <begin position="32"/>
        <end position="464"/>
    </location>
</feature>
<proteinExistence type="predicted"/>
<dbReference type="PROSITE" id="PS51257">
    <property type="entry name" value="PROKAR_LIPOPROTEIN"/>
    <property type="match status" value="1"/>
</dbReference>
<dbReference type="EMBL" id="QGDL01000003">
    <property type="protein sequence ID" value="PWJ30672.1"/>
    <property type="molecule type" value="Genomic_DNA"/>
</dbReference>
<evidence type="ECO:0000256" key="1">
    <source>
        <dbReference type="SAM" id="SignalP"/>
    </source>
</evidence>